<proteinExistence type="predicted"/>
<dbReference type="PATRIC" id="fig|1309411.5.peg.351"/>
<evidence type="ECO:0000256" key="1">
    <source>
        <dbReference type="SAM" id="Phobius"/>
    </source>
</evidence>
<organism evidence="2 3">
    <name type="scientific">Deinococcus soli</name>
    <name type="common">ex Cha et al. 2016</name>
    <dbReference type="NCBI Taxonomy" id="1309411"/>
    <lineage>
        <taxon>Bacteria</taxon>
        <taxon>Thermotogati</taxon>
        <taxon>Deinococcota</taxon>
        <taxon>Deinococci</taxon>
        <taxon>Deinococcales</taxon>
        <taxon>Deinococcaceae</taxon>
        <taxon>Deinococcus</taxon>
    </lineage>
</organism>
<feature type="transmembrane region" description="Helical" evidence="1">
    <location>
        <begin position="66"/>
        <end position="83"/>
    </location>
</feature>
<evidence type="ECO:0000313" key="2">
    <source>
        <dbReference type="EMBL" id="AKH15969.1"/>
    </source>
</evidence>
<keyword evidence="1" id="KW-0812">Transmembrane</keyword>
<keyword evidence="3" id="KW-1185">Reference proteome</keyword>
<gene>
    <name evidence="2" type="ORF">SY84_01680</name>
</gene>
<sequence length="87" mass="9511">MTVGMSLSDRQGKWLGLLATVVLISALVSVYVVPSGDAWRWVNFAVDLVTLAASFTIAAVVSPHRWVHVGLVIVWVALALFIWPRPL</sequence>
<name>A0A0F7JKX2_9DEIO</name>
<dbReference type="KEGG" id="dch:SY84_01680"/>
<keyword evidence="1" id="KW-1133">Transmembrane helix</keyword>
<dbReference type="Proteomes" id="UP000034024">
    <property type="component" value="Chromosome"/>
</dbReference>
<reference evidence="2 3" key="1">
    <citation type="submission" date="2015-01" db="EMBL/GenBank/DDBJ databases">
        <title>Deinococcus soli/N5/whole genome sequencing.</title>
        <authorList>
            <person name="Kim M.K."/>
            <person name="Srinivasan S."/>
            <person name="Lee J.-J."/>
        </authorList>
    </citation>
    <scope>NUCLEOTIDE SEQUENCE [LARGE SCALE GENOMIC DNA]</scope>
    <source>
        <strain evidence="2 3">N5</strain>
    </source>
</reference>
<protein>
    <submittedName>
        <fullName evidence="2">Uncharacterized protein</fullName>
    </submittedName>
</protein>
<dbReference type="EMBL" id="CP011389">
    <property type="protein sequence ID" value="AKH15969.1"/>
    <property type="molecule type" value="Genomic_DNA"/>
</dbReference>
<evidence type="ECO:0000313" key="3">
    <source>
        <dbReference type="Proteomes" id="UP000034024"/>
    </source>
</evidence>
<accession>A0A0F7JKX2</accession>
<feature type="transmembrane region" description="Helical" evidence="1">
    <location>
        <begin position="41"/>
        <end position="60"/>
    </location>
</feature>
<dbReference type="AlphaFoldDB" id="A0A0F7JKX2"/>
<feature type="transmembrane region" description="Helical" evidence="1">
    <location>
        <begin position="14"/>
        <end position="34"/>
    </location>
</feature>
<keyword evidence="1" id="KW-0472">Membrane</keyword>